<feature type="region of interest" description="Disordered" evidence="12">
    <location>
        <begin position="1030"/>
        <end position="1052"/>
    </location>
</feature>
<comment type="catalytic activity">
    <reaction evidence="9">
        <text>L-threonyl-[protein] + ATP = O-phospho-L-threonyl-[protein] + ADP + H(+)</text>
        <dbReference type="Rhea" id="RHEA:46608"/>
        <dbReference type="Rhea" id="RHEA-COMP:11060"/>
        <dbReference type="Rhea" id="RHEA-COMP:11605"/>
        <dbReference type="ChEBI" id="CHEBI:15378"/>
        <dbReference type="ChEBI" id="CHEBI:30013"/>
        <dbReference type="ChEBI" id="CHEBI:30616"/>
        <dbReference type="ChEBI" id="CHEBI:61977"/>
        <dbReference type="ChEBI" id="CHEBI:456216"/>
        <dbReference type="EC" id="2.7.11.1"/>
    </reaction>
</comment>
<dbReference type="InterPro" id="IPR021133">
    <property type="entry name" value="HEAT_type_2"/>
</dbReference>
<dbReference type="Proteomes" id="UP000324585">
    <property type="component" value="Unassembled WGS sequence"/>
</dbReference>
<dbReference type="SMART" id="SM01345">
    <property type="entry name" value="Rapamycin_bind"/>
    <property type="match status" value="1"/>
</dbReference>
<dbReference type="Gene3D" id="1.20.120.150">
    <property type="entry name" value="FKBP12-rapamycin binding domain"/>
    <property type="match status" value="1"/>
</dbReference>
<dbReference type="InterPro" id="IPR009076">
    <property type="entry name" value="FRB_dom"/>
</dbReference>
<dbReference type="Pfam" id="PF02260">
    <property type="entry name" value="FATC"/>
    <property type="match status" value="1"/>
</dbReference>
<dbReference type="OrthoDB" id="381190at2759"/>
<dbReference type="InterPro" id="IPR026683">
    <property type="entry name" value="TOR_cat"/>
</dbReference>
<name>A0A5J4YK73_PORPP</name>
<evidence type="ECO:0000256" key="7">
    <source>
        <dbReference type="ARBA" id="ARBA00022777"/>
    </source>
</evidence>
<dbReference type="Gene3D" id="1.10.1070.11">
    <property type="entry name" value="Phosphatidylinositol 3-/4-kinase, catalytic domain"/>
    <property type="match status" value="1"/>
</dbReference>
<dbReference type="PROSITE" id="PS51189">
    <property type="entry name" value="FAT"/>
    <property type="match status" value="1"/>
</dbReference>
<feature type="compositionally biased region" description="Gly residues" evidence="12">
    <location>
        <begin position="2417"/>
        <end position="2427"/>
    </location>
</feature>
<evidence type="ECO:0000256" key="2">
    <source>
        <dbReference type="ARBA" id="ARBA00012513"/>
    </source>
</evidence>
<keyword evidence="3" id="KW-0723">Serine/threonine-protein kinase</keyword>
<evidence type="ECO:0000259" key="15">
    <source>
        <dbReference type="PROSITE" id="PS51190"/>
    </source>
</evidence>
<dbReference type="InterPro" id="IPR003151">
    <property type="entry name" value="PIK-rel_kinase_FAT"/>
</dbReference>
<dbReference type="InterPro" id="IPR003152">
    <property type="entry name" value="FATC_dom"/>
</dbReference>
<dbReference type="GO" id="GO:0031931">
    <property type="term" value="C:TORC1 complex"/>
    <property type="evidence" value="ECO:0007669"/>
    <property type="project" value="TreeGrafter"/>
</dbReference>
<dbReference type="InterPro" id="IPR050517">
    <property type="entry name" value="DDR_Repair_Kinase"/>
</dbReference>
<dbReference type="InterPro" id="IPR024585">
    <property type="entry name" value="mTOR_dom"/>
</dbReference>
<dbReference type="PROSITE" id="PS00915">
    <property type="entry name" value="PI3_4_KINASE_1"/>
    <property type="match status" value="1"/>
</dbReference>
<keyword evidence="6" id="KW-0547">Nucleotide-binding</keyword>
<keyword evidence="4" id="KW-0808">Transferase</keyword>
<dbReference type="EC" id="2.7.11.1" evidence="2"/>
<evidence type="ECO:0000259" key="13">
    <source>
        <dbReference type="PROSITE" id="PS50290"/>
    </source>
</evidence>
<feature type="compositionally biased region" description="Polar residues" evidence="12">
    <location>
        <begin position="2431"/>
        <end position="2440"/>
    </location>
</feature>
<dbReference type="FunFam" id="1.20.120.150:FF:000001">
    <property type="entry name" value="Serine/threonine-protein kinase TOR"/>
    <property type="match status" value="1"/>
</dbReference>
<dbReference type="Pfam" id="PF00454">
    <property type="entry name" value="PI3_PI4_kinase"/>
    <property type="match status" value="1"/>
</dbReference>
<dbReference type="Pfam" id="PF08771">
    <property type="entry name" value="FRB_dom"/>
    <property type="match status" value="1"/>
</dbReference>
<dbReference type="GO" id="GO:0044877">
    <property type="term" value="F:protein-containing complex binding"/>
    <property type="evidence" value="ECO:0007669"/>
    <property type="project" value="InterPro"/>
</dbReference>
<dbReference type="OMA" id="YFRHTCE"/>
<feature type="region of interest" description="Disordered" evidence="12">
    <location>
        <begin position="1281"/>
        <end position="1307"/>
    </location>
</feature>
<dbReference type="Pfam" id="PF02259">
    <property type="entry name" value="FAT"/>
    <property type="match status" value="2"/>
</dbReference>
<evidence type="ECO:0000313" key="16">
    <source>
        <dbReference type="EMBL" id="KAA8491164.1"/>
    </source>
</evidence>
<dbReference type="GO" id="GO:0031929">
    <property type="term" value="P:TOR signaling"/>
    <property type="evidence" value="ECO:0007669"/>
    <property type="project" value="TreeGrafter"/>
</dbReference>
<dbReference type="SMART" id="SM00146">
    <property type="entry name" value="PI3Kc"/>
    <property type="match status" value="1"/>
</dbReference>
<feature type="region of interest" description="Disordered" evidence="12">
    <location>
        <begin position="1"/>
        <end position="30"/>
    </location>
</feature>
<evidence type="ECO:0000256" key="12">
    <source>
        <dbReference type="SAM" id="MobiDB-lite"/>
    </source>
</evidence>
<accession>A0A5J4YK73</accession>
<keyword evidence="8" id="KW-0067">ATP-binding</keyword>
<feature type="domain" description="FATC" evidence="15">
    <location>
        <begin position="2583"/>
        <end position="2615"/>
    </location>
</feature>
<dbReference type="GO" id="GO:0016242">
    <property type="term" value="P:negative regulation of macroautophagy"/>
    <property type="evidence" value="ECO:0007669"/>
    <property type="project" value="TreeGrafter"/>
</dbReference>
<keyword evidence="5" id="KW-0677">Repeat</keyword>
<sequence length="2679" mass="295376">MREERATSSAPREESGGAGSAGGDGGVRGRRPAETKITVLLQDLTGADGDDVRASVARTLREAVETEVRDYLGTSQAAAVDLHTLRGEPYRAKVQRTYNGLRVVFGKVWDVQTSRFAAKALGQLAELGGVLTNRCVEAELARALERLRDTQGEGEQASASRAVACMVLHELADSVPALVYARRAELASEAIRVFDTIVEQILAWLHDPTASSAQIHGGLRAMGELLRNSFAKDYLAIASNQLCKVTLGFRAHPDLLIKKAVASQIPLLASSNPEAFALAESGYLSVSFHFLSDCIVNGVCESDAFLSLGSTAVAVGSRFSDFVIESLDLAHNSITGLPFPSLSQRIQERLLDAAAKDLLSNMSKHGSGSGGNNVFRMSRSLSESVGTKAKVHTALTAVGEYDFRSLDSMTLCSFVRDCVLDYLDSNWSREEAPKRLSSEVYSLLVRVLPIAVADPDADIRLTALQGFGNDGFDGYLAQPECLRKLLLCLHDEKLQVKEATVSLVGHLSSRNPAHSLPALRKFLMDLMVLLRCEGDALRLQQSHAAKLLSLLIRDAPRLVRPYGSLRFEVDPSVRLEVEILLGKLGAVNPTEIDNYADSAASGKPLRISDHHDVDDVHAVYIGGSSTREAGGWGTGARIAASVPAFDKDTLLVGLGGQQTTLSGAVNDEDAALIGVGNGANANDPKSTLSVEAITSSTERKNEPLWAREELRTVSLVSRLSHPFTAHAEYFPSAALDALHRMLADRRLAHYHREVVGAIVSTVHTLGPKCVSFLPAILPRLMWLLRPGEDNGTRDADFKEYVFKRLGEIVEVARQHTRPYVGDMLLLIREYWDAGPQLLRPVLELTEKLCVALGDEFQPMIPRLLPAMLAVLVSDRARKREPTVQVLSAFETFGSELDDYVTLILPAVLRVAEDRAVPNSVRKESLLSLHPLSRLAGQAEVKELFVQAINSIMAVAVQIRKEFSLFAPTVAKAIKSSTLKDSCEKEVAEVMAILLASGVSERSLPHVSNPEHVRDRAAEWRTRFENTDCGTANKAGSINPSQQASAGKNRTMPANQRRIHVNQRSLRKAWEVGRRHTREDWEEWIQTLGSALFRESGSPALRSCARLAEVYQPLARELFNAVFLSCWAELSSATQAGLVGAVETALLSGSLPLDALQSLLSLAEFMEHDEKPLPIDVRRLAAMACRCGAYAKALHYKEAEYLQDVAGAITGEDGLISIYDHLGQQESAVGALVDAERKIGVRRREEWYEKLGRWDDALKAYEQMQELEEEGGLLAMPSMHTGTRGAESNAGVNPLASPGGGDASQAALSSINSRVDSISLKDAPPVESGSSFGLVVDSDSLPAVSAGGAGSSDINVHRRGSNGVSSAGAAYTFMQHGRAKNWARVVGQIRCMHELGEWHRMESFVRKAWDESEGLGDIRTALSVSGAAANALNLGDWTAFAERLRFVPSDSFHGAFFQTVLAVRQNSFGEARQLVGKARAILDTGLTARVAEGYPRAYSEVLNAQLLTEMEEAITYLEQAALYGESARDKQRIAQTWHSRLSGCRRDHDTWYRTLMVRSMVLHPTENVTEYLEFASLCRKANRFPMASEAIRLVLPAASVQDAVEDCLYRARLTDSMPGSVPLSVQQLISEGSTTVGQDYMSNVTTRMSSLSSRGLADVARLDNWNPDIALRNADPRVAFSYLNYLWSCGRQVEAYESMRARAGGNRLYEDMNAFQGVVVGTGTEGLGSSQGSSTSGAGSSTARMLYARYHLKLSNWSRHFLEHPDDDRPIGLSEQDVHDHAYQATLLDPSWYKALHTWSMLNVEAAQRIEQQDTKALAASRSSRGAVRVVSAKVKSHVIAATNGFFSAMRLGAAMQRTRLQDILRVLTLWFRYGGIKDVNAALTNGFASTEPDMWLEVVPQMIARLHAPLPSVQEGLKNLLIRIGSAHPQALIYPLTVASKSTNRIRRDSACDILDALRVHSAVLVEQVEMVSQELIRVAILWHEMWHENLEEASRLYFGEGNVEGMFEVLAPLHAMMEKGPATVRETNFHREFGRDLAEAAEWCRRYRASNREADLNQAWDLYYHVFRRINKQLPQLNSLELSQVSPKLVQASNLAIAVPGTYQPPSPFQENKLVTIARFAPTLTVISSKQRPRRLVMYGSDGLEYAFLLKGHEDLRQDERVMQFFGLVNELLSQSSDLSKSHLSITRFAAVPLSPNVGLIGWVPNCDTLHVLIRDFREQRKILLNVEHRLMLQMAPDYDNLPLLQKVEVFEYALANTTGTDIARVLWLKSRSAEIWLDRRTNYIRSLATMSMVGYILGLGDRHPSNLMLERVTGKILHIDFGDCWEVAMHREKYPERVPFRLTRMLVNALEICGVEGYFRHTCEEVMGLLRREKASLMAMLEAFIHDPLINWRLLGAGNDAVAPGSGGTNQPAPAGGGAGGGVAGGNPRTTEQQQQQPADREKVGMRQSNRTLGASVHTTAVDMYRPMLQDSQELSRSLVRGTSIRDSQRWLLAEGNLTELAEQHAEAEGQEASNALRADGQEQVALVMGKSVAQTLRSRLQRSVNQEGEIDFTEAVNRRAVAAIQRVSNKLSGRDFDFNEVLGVPEQVQRLIEQATDVENLCVLYVGWSCERLDRDAGTEFHPTVKGAQTSQRRTVCCSVETRFMYKNSVEKRKRSSRLKPAWRTRVRDIMPRELV</sequence>
<dbReference type="PANTHER" id="PTHR11139">
    <property type="entry name" value="ATAXIA TELANGIECTASIA MUTATED ATM -RELATED"/>
    <property type="match status" value="1"/>
</dbReference>
<keyword evidence="17" id="KW-1185">Reference proteome</keyword>
<feature type="compositionally biased region" description="Gly residues" evidence="12">
    <location>
        <begin position="16"/>
        <end position="26"/>
    </location>
</feature>
<gene>
    <name evidence="16" type="ORF">FVE85_9459</name>
</gene>
<dbReference type="GO" id="GO:0005634">
    <property type="term" value="C:nucleus"/>
    <property type="evidence" value="ECO:0007669"/>
    <property type="project" value="TreeGrafter"/>
</dbReference>
<evidence type="ECO:0000259" key="14">
    <source>
        <dbReference type="PROSITE" id="PS51189"/>
    </source>
</evidence>
<dbReference type="Gene3D" id="3.30.1010.10">
    <property type="entry name" value="Phosphatidylinositol 3-kinase Catalytic Subunit, Chain A, domain 4"/>
    <property type="match status" value="1"/>
</dbReference>
<dbReference type="Pfam" id="PF11865">
    <property type="entry name" value="mTOR_dom"/>
    <property type="match status" value="1"/>
</dbReference>
<dbReference type="InterPro" id="IPR036940">
    <property type="entry name" value="PI3/4_kinase_cat_sf"/>
</dbReference>
<organism evidence="16 17">
    <name type="scientific">Porphyridium purpureum</name>
    <name type="common">Red alga</name>
    <name type="synonym">Porphyridium cruentum</name>
    <dbReference type="NCBI Taxonomy" id="35688"/>
    <lineage>
        <taxon>Eukaryota</taxon>
        <taxon>Rhodophyta</taxon>
        <taxon>Bangiophyceae</taxon>
        <taxon>Porphyridiales</taxon>
        <taxon>Porphyridiaceae</taxon>
        <taxon>Porphyridium</taxon>
    </lineage>
</organism>
<dbReference type="FunFam" id="1.10.1070.11:FF:000029">
    <property type="entry name" value="Serine/threonine-protein kinase TOR"/>
    <property type="match status" value="1"/>
</dbReference>
<dbReference type="GO" id="GO:0004674">
    <property type="term" value="F:protein serine/threonine kinase activity"/>
    <property type="evidence" value="ECO:0007669"/>
    <property type="project" value="UniProtKB-KW"/>
</dbReference>
<evidence type="ECO:0000256" key="6">
    <source>
        <dbReference type="ARBA" id="ARBA00022741"/>
    </source>
</evidence>
<dbReference type="InterPro" id="IPR014009">
    <property type="entry name" value="PIK_FAT"/>
</dbReference>
<dbReference type="Pfam" id="PF23593">
    <property type="entry name" value="HEAT_ATR"/>
    <property type="match status" value="1"/>
</dbReference>
<dbReference type="InterPro" id="IPR057564">
    <property type="entry name" value="HEAT_ATR"/>
</dbReference>
<dbReference type="PROSITE" id="PS00916">
    <property type="entry name" value="PI3_4_KINASE_2"/>
    <property type="match status" value="1"/>
</dbReference>
<evidence type="ECO:0000256" key="3">
    <source>
        <dbReference type="ARBA" id="ARBA00022527"/>
    </source>
</evidence>
<dbReference type="Gene3D" id="1.25.10.10">
    <property type="entry name" value="Leucine-rich Repeat Variant"/>
    <property type="match status" value="2"/>
</dbReference>
<dbReference type="InterPro" id="IPR016024">
    <property type="entry name" value="ARM-type_fold"/>
</dbReference>
<dbReference type="GO" id="GO:0031932">
    <property type="term" value="C:TORC2 complex"/>
    <property type="evidence" value="ECO:0007669"/>
    <property type="project" value="TreeGrafter"/>
</dbReference>
<feature type="compositionally biased region" description="Basic and acidic residues" evidence="12">
    <location>
        <begin position="1"/>
        <end position="15"/>
    </location>
</feature>
<dbReference type="FunFam" id="3.30.1010.10:FF:000006">
    <property type="entry name" value="Serine/threonine-protein kinase TOR"/>
    <property type="match status" value="1"/>
</dbReference>
<dbReference type="PROSITE" id="PS50077">
    <property type="entry name" value="HEAT_REPEAT"/>
    <property type="match status" value="1"/>
</dbReference>
<feature type="compositionally biased region" description="Polar residues" evidence="12">
    <location>
        <begin position="2449"/>
        <end position="2461"/>
    </location>
</feature>
<evidence type="ECO:0000256" key="10">
    <source>
        <dbReference type="ARBA" id="ARBA00048679"/>
    </source>
</evidence>
<evidence type="ECO:0000256" key="4">
    <source>
        <dbReference type="ARBA" id="ARBA00022679"/>
    </source>
</evidence>
<proteinExistence type="inferred from homology"/>
<reference evidence="17" key="1">
    <citation type="journal article" date="2019" name="Nat. Commun.">
        <title>Expansion of phycobilisome linker gene families in mesophilic red algae.</title>
        <authorList>
            <person name="Lee J."/>
            <person name="Kim D."/>
            <person name="Bhattacharya D."/>
            <person name="Yoon H.S."/>
        </authorList>
    </citation>
    <scope>NUCLEOTIDE SEQUENCE [LARGE SCALE GENOMIC DNA]</scope>
    <source>
        <strain evidence="17">CCMP 1328</strain>
    </source>
</reference>
<dbReference type="InterPro" id="IPR036738">
    <property type="entry name" value="FRB_sf"/>
</dbReference>
<evidence type="ECO:0000256" key="11">
    <source>
        <dbReference type="PROSITE-ProRule" id="PRU00103"/>
    </source>
</evidence>
<feature type="repeat" description="HEAT" evidence="11">
    <location>
        <begin position="903"/>
        <end position="943"/>
    </location>
</feature>
<comment type="similarity">
    <text evidence="1">Belongs to the PI3/PI4-kinase family.</text>
</comment>
<dbReference type="SUPFAM" id="SSF47212">
    <property type="entry name" value="FKBP12-rapamycin-binding domain of FKBP-rapamycin-associated protein (FRAP)"/>
    <property type="match status" value="1"/>
</dbReference>
<dbReference type="SMART" id="SM01343">
    <property type="entry name" value="FATC"/>
    <property type="match status" value="1"/>
</dbReference>
<comment type="catalytic activity">
    <reaction evidence="10">
        <text>L-seryl-[protein] + ATP = O-phospho-L-seryl-[protein] + ADP + H(+)</text>
        <dbReference type="Rhea" id="RHEA:17989"/>
        <dbReference type="Rhea" id="RHEA-COMP:9863"/>
        <dbReference type="Rhea" id="RHEA-COMP:11604"/>
        <dbReference type="ChEBI" id="CHEBI:15378"/>
        <dbReference type="ChEBI" id="CHEBI:29999"/>
        <dbReference type="ChEBI" id="CHEBI:30616"/>
        <dbReference type="ChEBI" id="CHEBI:83421"/>
        <dbReference type="ChEBI" id="CHEBI:456216"/>
        <dbReference type="EC" id="2.7.11.1"/>
    </reaction>
</comment>
<dbReference type="SUPFAM" id="SSF48371">
    <property type="entry name" value="ARM repeat"/>
    <property type="match status" value="1"/>
</dbReference>
<evidence type="ECO:0000256" key="8">
    <source>
        <dbReference type="ARBA" id="ARBA00022840"/>
    </source>
</evidence>
<evidence type="ECO:0000256" key="5">
    <source>
        <dbReference type="ARBA" id="ARBA00022737"/>
    </source>
</evidence>
<dbReference type="GO" id="GO:0005737">
    <property type="term" value="C:cytoplasm"/>
    <property type="evidence" value="ECO:0007669"/>
    <property type="project" value="TreeGrafter"/>
</dbReference>
<evidence type="ECO:0000313" key="17">
    <source>
        <dbReference type="Proteomes" id="UP000324585"/>
    </source>
</evidence>
<dbReference type="InterPro" id="IPR011009">
    <property type="entry name" value="Kinase-like_dom_sf"/>
</dbReference>
<dbReference type="EMBL" id="VRMN01000015">
    <property type="protein sequence ID" value="KAA8491164.1"/>
    <property type="molecule type" value="Genomic_DNA"/>
</dbReference>
<feature type="region of interest" description="Disordered" evidence="12">
    <location>
        <begin position="2405"/>
        <end position="2461"/>
    </location>
</feature>
<dbReference type="PROSITE" id="PS51190">
    <property type="entry name" value="FATC"/>
    <property type="match status" value="1"/>
</dbReference>
<dbReference type="PANTHER" id="PTHR11139:SF9">
    <property type="entry name" value="SERINE_THREONINE-PROTEIN KINASE MTOR"/>
    <property type="match status" value="1"/>
</dbReference>
<dbReference type="SUPFAM" id="SSF56112">
    <property type="entry name" value="Protein kinase-like (PK-like)"/>
    <property type="match status" value="1"/>
</dbReference>
<evidence type="ECO:0000256" key="1">
    <source>
        <dbReference type="ARBA" id="ARBA00011031"/>
    </source>
</evidence>
<dbReference type="GO" id="GO:0005524">
    <property type="term" value="F:ATP binding"/>
    <property type="evidence" value="ECO:0007669"/>
    <property type="project" value="UniProtKB-KW"/>
</dbReference>
<dbReference type="InterPro" id="IPR018936">
    <property type="entry name" value="PI3/4_kinase_CS"/>
</dbReference>
<evidence type="ECO:0000256" key="9">
    <source>
        <dbReference type="ARBA" id="ARBA00047899"/>
    </source>
</evidence>
<protein>
    <recommendedName>
        <fullName evidence="2">non-specific serine/threonine protein kinase</fullName>
        <ecNumber evidence="2">2.7.11.1</ecNumber>
    </recommendedName>
</protein>
<dbReference type="CDD" id="cd05169">
    <property type="entry name" value="PIKKc_TOR"/>
    <property type="match status" value="1"/>
</dbReference>
<keyword evidence="7" id="KW-0418">Kinase</keyword>
<dbReference type="InterPro" id="IPR011989">
    <property type="entry name" value="ARM-like"/>
</dbReference>
<feature type="domain" description="FAT" evidence="14">
    <location>
        <begin position="1178"/>
        <end position="1942"/>
    </location>
</feature>
<dbReference type="PROSITE" id="PS50290">
    <property type="entry name" value="PI3_4_KINASE_3"/>
    <property type="match status" value="1"/>
</dbReference>
<dbReference type="InterPro" id="IPR000403">
    <property type="entry name" value="PI3/4_kinase_cat_dom"/>
</dbReference>
<dbReference type="SMART" id="SM01346">
    <property type="entry name" value="DUF3385"/>
    <property type="match status" value="1"/>
</dbReference>
<feature type="domain" description="PI3K/PI4K catalytic" evidence="13">
    <location>
        <begin position="2121"/>
        <end position="2446"/>
    </location>
</feature>
<comment type="caution">
    <text evidence="16">The sequence shown here is derived from an EMBL/GenBank/DDBJ whole genome shotgun (WGS) entry which is preliminary data.</text>
</comment>